<keyword evidence="1" id="KW-0808">Transferase</keyword>
<dbReference type="Gene3D" id="3.40.50.2000">
    <property type="entry name" value="Glycogen Phosphorylase B"/>
    <property type="match status" value="2"/>
</dbReference>
<dbReference type="InterPro" id="IPR002213">
    <property type="entry name" value="UDP_glucos_trans"/>
</dbReference>
<evidence type="ECO:0000313" key="3">
    <source>
        <dbReference type="Proteomes" id="UP001302602"/>
    </source>
</evidence>
<dbReference type="Proteomes" id="UP001302602">
    <property type="component" value="Unassembled WGS sequence"/>
</dbReference>
<sequence length="451" mass="49425">MVVDNKPVIVATAFPVPGHTAPLLQICEHLVKRGFNTIYFITGADFKSPIEKLGAEFIENPWPWKELLAKAPTQADPMWDMKHIFGDSIPVAHRLLKETLERVRREHPHREVLILHESVSNGLAPFVYGAPLPKGYTSLPKVITFHSSIYATMNEKVPPFGPGLPYDPTPENIALWGSINDQMKPLLLNVMEHYDNHFKAVGATRAITGSLFELFLNTGDVALMATSASLEYPLPVPNPKLRFIGGLPLKPLSLSFVFPAWWSTITSNAALPADLPDKKKLVFVTQGTIHRDYTELIVPTIHALADRTDLIVVATLGQQGAKLDSSVTVPANTIVVDYFPYDPLLAHADVFVSNAGYGGFMQGIMNGVPMVLAGTVADKAEVSARAEYAGVAVNLRAQKPSEQTIRAAVEKVLGEPKFKTRALELKEENEALDSLGSVERIIEEVMGSQPE</sequence>
<name>A0AAN6U1H0_9PEZI</name>
<gene>
    <name evidence="2" type="ORF">N657DRAFT_401569</name>
</gene>
<protein>
    <submittedName>
        <fullName evidence="2">Glycosyltransferase family 1 protein</fullName>
    </submittedName>
</protein>
<keyword evidence="3" id="KW-1185">Reference proteome</keyword>
<dbReference type="PANTHER" id="PTHR21015">
    <property type="entry name" value="UDP-N-ACETYLGLUCOSAMINE--N-ACETYLMURAMYL-(PENTAPEPTIDE) PYROPHOSPHORYL-UNDECAPRENOL N-ACETYLGLUCOSAMINE TRANSFERASE 1"/>
    <property type="match status" value="1"/>
</dbReference>
<dbReference type="AlphaFoldDB" id="A0AAN6U1H0"/>
<dbReference type="SUPFAM" id="SSF53756">
    <property type="entry name" value="UDP-Glycosyltransferase/glycogen phosphorylase"/>
    <property type="match status" value="1"/>
</dbReference>
<dbReference type="GeneID" id="87823965"/>
<proteinExistence type="predicted"/>
<dbReference type="Pfam" id="PF00201">
    <property type="entry name" value="UDPGT"/>
    <property type="match status" value="1"/>
</dbReference>
<dbReference type="EMBL" id="MU853227">
    <property type="protein sequence ID" value="KAK4124678.1"/>
    <property type="molecule type" value="Genomic_DNA"/>
</dbReference>
<organism evidence="2 3">
    <name type="scientific">Parathielavia appendiculata</name>
    <dbReference type="NCBI Taxonomy" id="2587402"/>
    <lineage>
        <taxon>Eukaryota</taxon>
        <taxon>Fungi</taxon>
        <taxon>Dikarya</taxon>
        <taxon>Ascomycota</taxon>
        <taxon>Pezizomycotina</taxon>
        <taxon>Sordariomycetes</taxon>
        <taxon>Sordariomycetidae</taxon>
        <taxon>Sordariales</taxon>
        <taxon>Chaetomiaceae</taxon>
        <taxon>Parathielavia</taxon>
    </lineage>
</organism>
<dbReference type="CDD" id="cd03784">
    <property type="entry name" value="GT1_Gtf-like"/>
    <property type="match status" value="1"/>
</dbReference>
<comment type="caution">
    <text evidence="2">The sequence shown here is derived from an EMBL/GenBank/DDBJ whole genome shotgun (WGS) entry which is preliminary data.</text>
</comment>
<accession>A0AAN6U1H0</accession>
<dbReference type="GO" id="GO:0008194">
    <property type="term" value="F:UDP-glycosyltransferase activity"/>
    <property type="evidence" value="ECO:0007669"/>
    <property type="project" value="InterPro"/>
</dbReference>
<reference evidence="2" key="2">
    <citation type="submission" date="2023-05" db="EMBL/GenBank/DDBJ databases">
        <authorList>
            <consortium name="Lawrence Berkeley National Laboratory"/>
            <person name="Steindorff A."/>
            <person name="Hensen N."/>
            <person name="Bonometti L."/>
            <person name="Westerberg I."/>
            <person name="Brannstrom I.O."/>
            <person name="Guillou S."/>
            <person name="Cros-Aarteil S."/>
            <person name="Calhoun S."/>
            <person name="Haridas S."/>
            <person name="Kuo A."/>
            <person name="Mondo S."/>
            <person name="Pangilinan J."/>
            <person name="Riley R."/>
            <person name="Labutti K."/>
            <person name="Andreopoulos B."/>
            <person name="Lipzen A."/>
            <person name="Chen C."/>
            <person name="Yanf M."/>
            <person name="Daum C."/>
            <person name="Ng V."/>
            <person name="Clum A."/>
            <person name="Ohm R."/>
            <person name="Martin F."/>
            <person name="Silar P."/>
            <person name="Natvig D."/>
            <person name="Lalanne C."/>
            <person name="Gautier V."/>
            <person name="Ament-Velasquez S.L."/>
            <person name="Kruys A."/>
            <person name="Hutchinson M.I."/>
            <person name="Powell A.J."/>
            <person name="Barry K."/>
            <person name="Miller A.N."/>
            <person name="Grigoriev I.V."/>
            <person name="Debuchy R."/>
            <person name="Gladieux P."/>
            <person name="Thoren M.H."/>
            <person name="Johannesson H."/>
        </authorList>
    </citation>
    <scope>NUCLEOTIDE SEQUENCE</scope>
    <source>
        <strain evidence="2">CBS 731.68</strain>
    </source>
</reference>
<evidence type="ECO:0000256" key="1">
    <source>
        <dbReference type="ARBA" id="ARBA00022679"/>
    </source>
</evidence>
<reference evidence="2" key="1">
    <citation type="journal article" date="2023" name="Mol. Phylogenet. Evol.">
        <title>Genome-scale phylogeny and comparative genomics of the fungal order Sordariales.</title>
        <authorList>
            <person name="Hensen N."/>
            <person name="Bonometti L."/>
            <person name="Westerberg I."/>
            <person name="Brannstrom I.O."/>
            <person name="Guillou S."/>
            <person name="Cros-Aarteil S."/>
            <person name="Calhoun S."/>
            <person name="Haridas S."/>
            <person name="Kuo A."/>
            <person name="Mondo S."/>
            <person name="Pangilinan J."/>
            <person name="Riley R."/>
            <person name="LaButti K."/>
            <person name="Andreopoulos B."/>
            <person name="Lipzen A."/>
            <person name="Chen C."/>
            <person name="Yan M."/>
            <person name="Daum C."/>
            <person name="Ng V."/>
            <person name="Clum A."/>
            <person name="Steindorff A."/>
            <person name="Ohm R.A."/>
            <person name="Martin F."/>
            <person name="Silar P."/>
            <person name="Natvig D.O."/>
            <person name="Lalanne C."/>
            <person name="Gautier V."/>
            <person name="Ament-Velasquez S.L."/>
            <person name="Kruys A."/>
            <person name="Hutchinson M.I."/>
            <person name="Powell A.J."/>
            <person name="Barry K."/>
            <person name="Miller A.N."/>
            <person name="Grigoriev I.V."/>
            <person name="Debuchy R."/>
            <person name="Gladieux P."/>
            <person name="Hiltunen Thoren M."/>
            <person name="Johannesson H."/>
        </authorList>
    </citation>
    <scope>NUCLEOTIDE SEQUENCE</scope>
    <source>
        <strain evidence="2">CBS 731.68</strain>
    </source>
</reference>
<dbReference type="PANTHER" id="PTHR21015:SF22">
    <property type="entry name" value="GLYCOSYLTRANSFERASE"/>
    <property type="match status" value="1"/>
</dbReference>
<evidence type="ECO:0000313" key="2">
    <source>
        <dbReference type="EMBL" id="KAK4124678.1"/>
    </source>
</evidence>
<dbReference type="RefSeq" id="XP_062648449.1">
    <property type="nucleotide sequence ID" value="XM_062787195.1"/>
</dbReference>